<gene>
    <name evidence="2" type="ORF">NCTC12078_00763</name>
</gene>
<evidence type="ECO:0000313" key="2">
    <source>
        <dbReference type="EMBL" id="VFB02782.1"/>
    </source>
</evidence>
<feature type="region of interest" description="Disordered" evidence="1">
    <location>
        <begin position="31"/>
        <end position="121"/>
    </location>
</feature>
<feature type="compositionally biased region" description="Basic and acidic residues" evidence="1">
    <location>
        <begin position="67"/>
        <end position="93"/>
    </location>
</feature>
<protein>
    <submittedName>
        <fullName evidence="2">Uncharacterized protein</fullName>
    </submittedName>
</protein>
<sequence>MKNKFIAFSLAIIGICAVACRQSDENFDDDFKASKESFEEPQMTARDSSAAGMNPGDPPRNGTHWRAASENKENGKENPKDTPEKGSVIKKDSVINNTSIGIIGGNEGGDPPRNGTHWRTK</sequence>
<reference evidence="2 3" key="1">
    <citation type="submission" date="2019-02" db="EMBL/GenBank/DDBJ databases">
        <authorList>
            <consortium name="Pathogen Informatics"/>
        </authorList>
    </citation>
    <scope>NUCLEOTIDE SEQUENCE [LARGE SCALE GENOMIC DNA]</scope>
    <source>
        <strain evidence="2 3">3012STDY6944375</strain>
    </source>
</reference>
<dbReference type="EMBL" id="LR215974">
    <property type="protein sequence ID" value="VFB02782.1"/>
    <property type="molecule type" value="Genomic_DNA"/>
</dbReference>
<proteinExistence type="predicted"/>
<evidence type="ECO:0000313" key="3">
    <source>
        <dbReference type="Proteomes" id="UP000290013"/>
    </source>
</evidence>
<dbReference type="AlphaFoldDB" id="A0A4U8W9E3"/>
<evidence type="ECO:0000256" key="1">
    <source>
        <dbReference type="SAM" id="MobiDB-lite"/>
    </source>
</evidence>
<accession>A0A4U8W9E3</accession>
<name>A0A4U8W9E3_9FLAO</name>
<organism evidence="2 3">
    <name type="scientific">Chryseobacterium taihuense</name>
    <dbReference type="NCBI Taxonomy" id="1141221"/>
    <lineage>
        <taxon>Bacteria</taxon>
        <taxon>Pseudomonadati</taxon>
        <taxon>Bacteroidota</taxon>
        <taxon>Flavobacteriia</taxon>
        <taxon>Flavobacteriales</taxon>
        <taxon>Weeksellaceae</taxon>
        <taxon>Chryseobacterium group</taxon>
        <taxon>Chryseobacterium</taxon>
    </lineage>
</organism>
<dbReference type="KEGG" id="ctai:NCTC12078_00763"/>
<dbReference type="RefSeq" id="WP_130913539.1">
    <property type="nucleotide sequence ID" value="NZ_LR215974.1"/>
</dbReference>
<dbReference type="Proteomes" id="UP000290013">
    <property type="component" value="Chromosome"/>
</dbReference>